<dbReference type="Proteomes" id="UP001196565">
    <property type="component" value="Unassembled WGS sequence"/>
</dbReference>
<keyword evidence="2" id="KW-0808">Transferase</keyword>
<dbReference type="GO" id="GO:0016740">
    <property type="term" value="F:transferase activity"/>
    <property type="evidence" value="ECO:0007669"/>
    <property type="project" value="UniProtKB-KW"/>
</dbReference>
<reference evidence="2 3" key="1">
    <citation type="submission" date="2021-07" db="EMBL/GenBank/DDBJ databases">
        <authorList>
            <person name="So Y."/>
        </authorList>
    </citation>
    <scope>NUCLEOTIDE SEQUENCE [LARGE SCALE GENOMIC DNA]</scope>
    <source>
        <strain evidence="2 3">HJA6</strain>
    </source>
</reference>
<dbReference type="PANTHER" id="PTHR47183:SF1">
    <property type="entry name" value="GLUCOSE-1-PHOSPHATE CYTIDYLYLTRANSFERASE"/>
    <property type="match status" value="1"/>
</dbReference>
<dbReference type="InterPro" id="IPR013446">
    <property type="entry name" value="G1P_cyt_trans-like"/>
</dbReference>
<feature type="domain" description="Nucleotidyl transferase" evidence="1">
    <location>
        <begin position="2"/>
        <end position="178"/>
    </location>
</feature>
<evidence type="ECO:0000259" key="1">
    <source>
        <dbReference type="Pfam" id="PF00483"/>
    </source>
</evidence>
<dbReference type="EMBL" id="JAHYBZ010000001">
    <property type="protein sequence ID" value="MBW6396780.1"/>
    <property type="molecule type" value="Genomic_DNA"/>
</dbReference>
<accession>A0ABS7A3V7</accession>
<dbReference type="Pfam" id="PF00483">
    <property type="entry name" value="NTP_transferase"/>
    <property type="match status" value="1"/>
</dbReference>
<dbReference type="Gene3D" id="3.90.550.10">
    <property type="entry name" value="Spore Coat Polysaccharide Biosynthesis Protein SpsA, Chain A"/>
    <property type="match status" value="1"/>
</dbReference>
<name>A0ABS7A3V7_9PROT</name>
<keyword evidence="3" id="KW-1185">Reference proteome</keyword>
<dbReference type="SUPFAM" id="SSF53448">
    <property type="entry name" value="Nucleotide-diphospho-sugar transferases"/>
    <property type="match status" value="1"/>
</dbReference>
<protein>
    <submittedName>
        <fullName evidence="2">NTP transferase domain-containing protein</fullName>
    </submittedName>
</protein>
<organism evidence="2 3">
    <name type="scientific">Roseomonas alba</name>
    <dbReference type="NCBI Taxonomy" id="2846776"/>
    <lineage>
        <taxon>Bacteria</taxon>
        <taxon>Pseudomonadati</taxon>
        <taxon>Pseudomonadota</taxon>
        <taxon>Alphaproteobacteria</taxon>
        <taxon>Acetobacterales</taxon>
        <taxon>Roseomonadaceae</taxon>
        <taxon>Roseomonas</taxon>
    </lineage>
</organism>
<dbReference type="PANTHER" id="PTHR47183">
    <property type="entry name" value="GLUCOSE-1-PHOSPHATE CYTIDYLYLTRANSFERASE-RELATED"/>
    <property type="match status" value="1"/>
</dbReference>
<evidence type="ECO:0000313" key="3">
    <source>
        <dbReference type="Proteomes" id="UP001196565"/>
    </source>
</evidence>
<proteinExistence type="predicted"/>
<dbReference type="InterPro" id="IPR029044">
    <property type="entry name" value="Nucleotide-diphossugar_trans"/>
</dbReference>
<sequence length="235" mass="26617">MKVVILAGGSGTRAYPYTEYLPKPMMPVGGKPILVRVMEIYARQGVTEFVVSVGYRKEIILDYFEGRSFGWKVDLVDTGAQTDTGGRIWGCRDLVGDTFMATYADGLCDVDLTKLLDFHHKHGKLATITSVPLRSQYGTIEADASGVIQDFKEKPVMRDHWINAGYFVMDKRIFDHWQGENLERDVFPNLLPGRHLATYRHDGFFKSMDTYKDQQEIEAMYSAGQTPWMRAAQAA</sequence>
<dbReference type="InterPro" id="IPR005835">
    <property type="entry name" value="NTP_transferase_dom"/>
</dbReference>
<comment type="caution">
    <text evidence="2">The sequence shown here is derived from an EMBL/GenBank/DDBJ whole genome shotgun (WGS) entry which is preliminary data.</text>
</comment>
<dbReference type="RefSeq" id="WP_219761302.1">
    <property type="nucleotide sequence ID" value="NZ_JAHYBZ010000001.1"/>
</dbReference>
<evidence type="ECO:0000313" key="2">
    <source>
        <dbReference type="EMBL" id="MBW6396780.1"/>
    </source>
</evidence>
<gene>
    <name evidence="2" type="ORF">KPL78_02925</name>
</gene>